<gene>
    <name evidence="2" type="ORF">TTHERM_00809400</name>
</gene>
<dbReference type="EMBL" id="GG662769">
    <property type="protein sequence ID" value="EAR91795.1"/>
    <property type="molecule type" value="Genomic_DNA"/>
</dbReference>
<dbReference type="InterPro" id="IPR047110">
    <property type="entry name" value="GABD/Sad-like"/>
</dbReference>
<dbReference type="HOGENOM" id="CLU_005391_1_0_1"/>
<dbReference type="InterPro" id="IPR015590">
    <property type="entry name" value="Aldehyde_DH_dom"/>
</dbReference>
<evidence type="ECO:0000259" key="1">
    <source>
        <dbReference type="Pfam" id="PF00171"/>
    </source>
</evidence>
<dbReference type="InParanoid" id="Q233N4"/>
<proteinExistence type="predicted"/>
<dbReference type="InterPro" id="IPR016161">
    <property type="entry name" value="Ald_DH/histidinol_DH"/>
</dbReference>
<sequence>MAQTVASAQRKFQSVNPSTNELIESFEFDSREEIQSKINKGFEAFKAYKKVPISERASRYLKFADLLESHVDTIARTITEEMGKPIVLARGEVSRVAYHYKFYSQNAENLNKLKPVKTEADHSYIVLEPLGLIHIIIPFNFPFWLAFKAAASYMTIGNAVLVRGSDSTPRTTKLMKQFMELAGFGDEFQIVYSKQEDLEYIVSNPKIRGVSFTGSSAAGSIIASTSGKYLKKCVMELGGSDPFILLEDANVDFAVEIAIKSRLKNGGQVCNSSKRFLIHQNLYESFKKKLIEYLQNVKIGDPIHEDTELGPLARKDLVDNLQKQIKQAIDEDSATLLYGNKFPQHLQEKYKSGFFLEPVVMEVKSLNSILMKEETFGPLFALYKIKDAEEALEIANSSEYGLGSVIIAKDTYGAEKIAREIECGMAMINQVSLSDTRCSSGGVKRSGYGRECGEWGCHEFANIKTVWVEEHK</sequence>
<organism evidence="2 3">
    <name type="scientific">Tetrahymena thermophila (strain SB210)</name>
    <dbReference type="NCBI Taxonomy" id="312017"/>
    <lineage>
        <taxon>Eukaryota</taxon>
        <taxon>Sar</taxon>
        <taxon>Alveolata</taxon>
        <taxon>Ciliophora</taxon>
        <taxon>Intramacronucleata</taxon>
        <taxon>Oligohymenophorea</taxon>
        <taxon>Hymenostomatida</taxon>
        <taxon>Tetrahymenina</taxon>
        <taxon>Tetrahymenidae</taxon>
        <taxon>Tetrahymena</taxon>
    </lineage>
</organism>
<dbReference type="Gene3D" id="3.40.605.10">
    <property type="entry name" value="Aldehyde Dehydrogenase, Chain A, domain 1"/>
    <property type="match status" value="1"/>
</dbReference>
<dbReference type="AlphaFoldDB" id="Q233N4"/>
<keyword evidence="3" id="KW-1185">Reference proteome</keyword>
<dbReference type="GO" id="GO:0004777">
    <property type="term" value="F:succinate-semialdehyde dehydrogenase (NAD+) activity"/>
    <property type="evidence" value="ECO:0007669"/>
    <property type="project" value="TreeGrafter"/>
</dbReference>
<dbReference type="OrthoDB" id="310895at2759"/>
<evidence type="ECO:0000313" key="2">
    <source>
        <dbReference type="EMBL" id="EAR91795.1"/>
    </source>
</evidence>
<reference evidence="3" key="1">
    <citation type="journal article" date="2006" name="PLoS Biol.">
        <title>Macronuclear genome sequence of the ciliate Tetrahymena thermophila, a model eukaryote.</title>
        <authorList>
            <person name="Eisen J.A."/>
            <person name="Coyne R.S."/>
            <person name="Wu M."/>
            <person name="Wu D."/>
            <person name="Thiagarajan M."/>
            <person name="Wortman J.R."/>
            <person name="Badger J.H."/>
            <person name="Ren Q."/>
            <person name="Amedeo P."/>
            <person name="Jones K.M."/>
            <person name="Tallon L.J."/>
            <person name="Delcher A.L."/>
            <person name="Salzberg S.L."/>
            <person name="Silva J.C."/>
            <person name="Haas B.J."/>
            <person name="Majoros W.H."/>
            <person name="Farzad M."/>
            <person name="Carlton J.M."/>
            <person name="Smith R.K. Jr."/>
            <person name="Garg J."/>
            <person name="Pearlman R.E."/>
            <person name="Karrer K.M."/>
            <person name="Sun L."/>
            <person name="Manning G."/>
            <person name="Elde N.C."/>
            <person name="Turkewitz A.P."/>
            <person name="Asai D.J."/>
            <person name="Wilkes D.E."/>
            <person name="Wang Y."/>
            <person name="Cai H."/>
            <person name="Collins K."/>
            <person name="Stewart B.A."/>
            <person name="Lee S.R."/>
            <person name="Wilamowska K."/>
            <person name="Weinberg Z."/>
            <person name="Ruzzo W.L."/>
            <person name="Wloga D."/>
            <person name="Gaertig J."/>
            <person name="Frankel J."/>
            <person name="Tsao C.-C."/>
            <person name="Gorovsky M.A."/>
            <person name="Keeling P.J."/>
            <person name="Waller R.F."/>
            <person name="Patron N.J."/>
            <person name="Cherry J.M."/>
            <person name="Stover N.A."/>
            <person name="Krieger C.J."/>
            <person name="del Toro C."/>
            <person name="Ryder H.F."/>
            <person name="Williamson S.C."/>
            <person name="Barbeau R.A."/>
            <person name="Hamilton E.P."/>
            <person name="Orias E."/>
        </authorList>
    </citation>
    <scope>NUCLEOTIDE SEQUENCE [LARGE SCALE GENOMIC DNA]</scope>
    <source>
        <strain evidence="3">SB210</strain>
    </source>
</reference>
<dbReference type="PANTHER" id="PTHR43217">
    <property type="entry name" value="SUCCINATE SEMIALDEHYDE DEHYDROGENASE [NAD(P)+] SAD"/>
    <property type="match status" value="1"/>
</dbReference>
<evidence type="ECO:0000313" key="3">
    <source>
        <dbReference type="Proteomes" id="UP000009168"/>
    </source>
</evidence>
<dbReference type="OMA" id="NWYGFNV"/>
<dbReference type="InterPro" id="IPR016162">
    <property type="entry name" value="Ald_DH_N"/>
</dbReference>
<dbReference type="InterPro" id="IPR016163">
    <property type="entry name" value="Ald_DH_C"/>
</dbReference>
<dbReference type="Pfam" id="PF00171">
    <property type="entry name" value="Aldedh"/>
    <property type="match status" value="1"/>
</dbReference>
<feature type="domain" description="Aldehyde dehydrogenase" evidence="1">
    <location>
        <begin position="6"/>
        <end position="466"/>
    </location>
</feature>
<protein>
    <submittedName>
        <fullName evidence="2">NAD-dependent succinate-semialdehyde dehydrogenase</fullName>
    </submittedName>
</protein>
<dbReference type="eggNOG" id="KOG2450">
    <property type="taxonomic scope" value="Eukaryota"/>
</dbReference>
<dbReference type="STRING" id="312017.Q233N4"/>
<name>Q233N4_TETTS</name>
<dbReference type="GeneID" id="7829682"/>
<accession>Q233N4</accession>
<dbReference type="SUPFAM" id="SSF53720">
    <property type="entry name" value="ALDH-like"/>
    <property type="match status" value="1"/>
</dbReference>
<dbReference type="KEGG" id="tet:TTHERM_00809400"/>
<dbReference type="PANTHER" id="PTHR43217:SF1">
    <property type="entry name" value="SUCCINATE SEMIALDEHYDE DEHYDROGENASE [NAD(P)+] SAD"/>
    <property type="match status" value="1"/>
</dbReference>
<dbReference type="RefSeq" id="XP_001012040.1">
    <property type="nucleotide sequence ID" value="XM_001012040.3"/>
</dbReference>
<dbReference type="Proteomes" id="UP000009168">
    <property type="component" value="Unassembled WGS sequence"/>
</dbReference>
<dbReference type="Gene3D" id="3.40.309.10">
    <property type="entry name" value="Aldehyde Dehydrogenase, Chain A, domain 2"/>
    <property type="match status" value="1"/>
</dbReference>